<dbReference type="Proteomes" id="UP001342826">
    <property type="component" value="Unassembled WGS sequence"/>
</dbReference>
<accession>A0ABU6P1L3</accession>
<gene>
    <name evidence="1" type="ORF">P9271_18220</name>
</gene>
<dbReference type="InterPro" id="IPR015001">
    <property type="entry name" value="DUF1850"/>
</dbReference>
<organism evidence="1 2">
    <name type="scientific">Metabacillus fastidiosus</name>
    <dbReference type="NCBI Taxonomy" id="1458"/>
    <lineage>
        <taxon>Bacteria</taxon>
        <taxon>Bacillati</taxon>
        <taxon>Bacillota</taxon>
        <taxon>Bacilli</taxon>
        <taxon>Bacillales</taxon>
        <taxon>Bacillaceae</taxon>
        <taxon>Metabacillus</taxon>
    </lineage>
</organism>
<name>A0ABU6P1L3_9BACI</name>
<comment type="caution">
    <text evidence="1">The sequence shown here is derived from an EMBL/GenBank/DDBJ whole genome shotgun (WGS) entry which is preliminary data.</text>
</comment>
<dbReference type="RefSeq" id="WP_066235496.1">
    <property type="nucleotide sequence ID" value="NZ_JARTFQ010000004.1"/>
</dbReference>
<reference evidence="1 2" key="1">
    <citation type="submission" date="2023-03" db="EMBL/GenBank/DDBJ databases">
        <title>Bacillus Genome Sequencing.</title>
        <authorList>
            <person name="Dunlap C."/>
        </authorList>
    </citation>
    <scope>NUCLEOTIDE SEQUENCE [LARGE SCALE GENOMIC DNA]</scope>
    <source>
        <strain evidence="1 2">NRS-1717</strain>
    </source>
</reference>
<evidence type="ECO:0000313" key="1">
    <source>
        <dbReference type="EMBL" id="MED4403249.1"/>
    </source>
</evidence>
<dbReference type="GeneID" id="301143223"/>
<dbReference type="Pfam" id="PF08905">
    <property type="entry name" value="DUF1850"/>
    <property type="match status" value="1"/>
</dbReference>
<protein>
    <submittedName>
        <fullName evidence="1">DUF1850 domain-containing protein</fullName>
    </submittedName>
</protein>
<dbReference type="EMBL" id="JARTFS010000013">
    <property type="protein sequence ID" value="MED4403249.1"/>
    <property type="molecule type" value="Genomic_DNA"/>
</dbReference>
<sequence length="168" mass="19573">MRLKLFILLFALILISLPFFPYKQVVAFTFEDEEKLLAYLSLEEKEAFQIQYTHSIHNSDVTETYRISSNQIIQTELAYKDFAIGMPANAEGDELFIRKGGIYYIKNMNRTFSYIDLRIGQVKANHRLIYEGKTYTLSSDIKSGTWVRITPKKITLWQQLKGVKINDS</sequence>
<keyword evidence="2" id="KW-1185">Reference proteome</keyword>
<proteinExistence type="predicted"/>
<evidence type="ECO:0000313" key="2">
    <source>
        <dbReference type="Proteomes" id="UP001342826"/>
    </source>
</evidence>